<comment type="caution">
    <text evidence="1">The sequence shown here is derived from an EMBL/GenBank/DDBJ whole genome shotgun (WGS) entry which is preliminary data.</text>
</comment>
<evidence type="ECO:0000313" key="1">
    <source>
        <dbReference type="EMBL" id="PVE07567.1"/>
    </source>
</evidence>
<dbReference type="OrthoDB" id="4200606at2"/>
<evidence type="ECO:0000313" key="2">
    <source>
        <dbReference type="Proteomes" id="UP000245992"/>
    </source>
</evidence>
<keyword evidence="2" id="KW-1185">Reference proteome</keyword>
<accession>A0A2T7SXA6</accession>
<dbReference type="InterPro" id="IPR046300">
    <property type="entry name" value="DUF6415"/>
</dbReference>
<dbReference type="AlphaFoldDB" id="A0A2T7SXA6"/>
<dbReference type="RefSeq" id="WP_030351010.1">
    <property type="nucleotide sequence ID" value="NZ_AZSP01000275.1"/>
</dbReference>
<proteinExistence type="predicted"/>
<dbReference type="Pfam" id="PF19979">
    <property type="entry name" value="DUF6415"/>
    <property type="match status" value="1"/>
</dbReference>
<dbReference type="EMBL" id="AZSP01000275">
    <property type="protein sequence ID" value="PVE07567.1"/>
    <property type="molecule type" value="Genomic_DNA"/>
</dbReference>
<sequence>MAYDDIAFDVIALNIDRALAPHRLMPPPVEIADLTNRLIDHGALLVGFVERIPETEHTVRAKGALKDWYDLTGSGPGAGAMANWVHMRALARMCRTFMDYLHEREGRHRT</sequence>
<organism evidence="1 2">
    <name type="scientific">Streptomyces scopuliridis RB72</name>
    <dbReference type="NCBI Taxonomy" id="1440053"/>
    <lineage>
        <taxon>Bacteria</taxon>
        <taxon>Bacillati</taxon>
        <taxon>Actinomycetota</taxon>
        <taxon>Actinomycetes</taxon>
        <taxon>Kitasatosporales</taxon>
        <taxon>Streptomycetaceae</taxon>
        <taxon>Streptomyces</taxon>
    </lineage>
</organism>
<name>A0A2T7SXA6_9ACTN</name>
<dbReference type="Proteomes" id="UP000245992">
    <property type="component" value="Unassembled WGS sequence"/>
</dbReference>
<protein>
    <submittedName>
        <fullName evidence="1">Uncharacterized protein</fullName>
    </submittedName>
</protein>
<reference evidence="1 2" key="1">
    <citation type="submission" date="2013-12" db="EMBL/GenBank/DDBJ databases">
        <title>Annotated genome of Streptomyces scopuliridis.</title>
        <authorList>
            <person name="Olson J.B."/>
        </authorList>
    </citation>
    <scope>NUCLEOTIDE SEQUENCE [LARGE SCALE GENOMIC DNA]</scope>
    <source>
        <strain evidence="1 2">RB72</strain>
    </source>
</reference>
<gene>
    <name evidence="1" type="ORF">Y717_23285</name>
</gene>